<accession>A0AAV4KIL5</accession>
<sequence>MSRDPSITIDSAQRTEENGQLAIASALRRNKEGTRGSIPALVRAPGSETGRREGRFSVRSVTAGPGPGSGPPERNEENP</sequence>
<gene>
    <name evidence="2" type="ORF">GCM10010497_29140</name>
</gene>
<proteinExistence type="predicted"/>
<reference evidence="2 3" key="1">
    <citation type="journal article" date="2014" name="Int. J. Syst. Evol. Microbiol.">
        <title>Complete genome sequence of Corynebacterium casei LMG S-19264T (=DSM 44701T), isolated from a smear-ripened cheese.</title>
        <authorList>
            <consortium name="US DOE Joint Genome Institute (JGI-PGF)"/>
            <person name="Walter F."/>
            <person name="Albersmeier A."/>
            <person name="Kalinowski J."/>
            <person name="Ruckert C."/>
        </authorList>
    </citation>
    <scope>NUCLEOTIDE SEQUENCE [LARGE SCALE GENOMIC DNA]</scope>
    <source>
        <strain evidence="2 3">JCM 4205</strain>
    </source>
</reference>
<comment type="caution">
    <text evidence="2">The sequence shown here is derived from an EMBL/GenBank/DDBJ whole genome shotgun (WGS) entry which is preliminary data.</text>
</comment>
<dbReference type="AlphaFoldDB" id="A0AAV4KIL5"/>
<name>A0AAV4KIL5_9ACTN</name>
<dbReference type="Proteomes" id="UP000642014">
    <property type="component" value="Unassembled WGS sequence"/>
</dbReference>
<evidence type="ECO:0000313" key="2">
    <source>
        <dbReference type="EMBL" id="GGR25276.1"/>
    </source>
</evidence>
<feature type="region of interest" description="Disordered" evidence="1">
    <location>
        <begin position="27"/>
        <end position="79"/>
    </location>
</feature>
<evidence type="ECO:0000313" key="3">
    <source>
        <dbReference type="Proteomes" id="UP000642014"/>
    </source>
</evidence>
<dbReference type="EMBL" id="BMSJ01000005">
    <property type="protein sequence ID" value="GGR25276.1"/>
    <property type="molecule type" value="Genomic_DNA"/>
</dbReference>
<organism evidence="2 3">
    <name type="scientific">Streptomyces cinereoruber</name>
    <dbReference type="NCBI Taxonomy" id="67260"/>
    <lineage>
        <taxon>Bacteria</taxon>
        <taxon>Bacillati</taxon>
        <taxon>Actinomycetota</taxon>
        <taxon>Actinomycetes</taxon>
        <taxon>Kitasatosporales</taxon>
        <taxon>Streptomycetaceae</taxon>
        <taxon>Streptomyces</taxon>
    </lineage>
</organism>
<protein>
    <submittedName>
        <fullName evidence="2">Uncharacterized protein</fullName>
    </submittedName>
</protein>
<evidence type="ECO:0000256" key="1">
    <source>
        <dbReference type="SAM" id="MobiDB-lite"/>
    </source>
</evidence>